<evidence type="ECO:0000313" key="1">
    <source>
        <dbReference type="EMBL" id="KII61302.1"/>
    </source>
</evidence>
<keyword evidence="2" id="KW-1185">Reference proteome</keyword>
<reference evidence="1 2" key="1">
    <citation type="journal article" date="2014" name="Genome Biol. Evol.">
        <title>The genome of the myxosporean Thelohanellus kitauei shows adaptations to nutrient acquisition within its fish host.</title>
        <authorList>
            <person name="Yang Y."/>
            <person name="Xiong J."/>
            <person name="Zhou Z."/>
            <person name="Huo F."/>
            <person name="Miao W."/>
            <person name="Ran C."/>
            <person name="Liu Y."/>
            <person name="Zhang J."/>
            <person name="Feng J."/>
            <person name="Wang M."/>
            <person name="Wang M."/>
            <person name="Wang L."/>
            <person name="Yao B."/>
        </authorList>
    </citation>
    <scope>NUCLEOTIDE SEQUENCE [LARGE SCALE GENOMIC DNA]</scope>
    <source>
        <strain evidence="1">Wuqing</strain>
    </source>
</reference>
<organism evidence="1 2">
    <name type="scientific">Thelohanellus kitauei</name>
    <name type="common">Myxosporean</name>
    <dbReference type="NCBI Taxonomy" id="669202"/>
    <lineage>
        <taxon>Eukaryota</taxon>
        <taxon>Metazoa</taxon>
        <taxon>Cnidaria</taxon>
        <taxon>Myxozoa</taxon>
        <taxon>Myxosporea</taxon>
        <taxon>Bivalvulida</taxon>
        <taxon>Platysporina</taxon>
        <taxon>Myxobolidae</taxon>
        <taxon>Thelohanellus</taxon>
    </lineage>
</organism>
<comment type="caution">
    <text evidence="1">The sequence shown here is derived from an EMBL/GenBank/DDBJ whole genome shotgun (WGS) entry which is preliminary data.</text>
</comment>
<gene>
    <name evidence="1" type="ORF">RF11_06466</name>
</gene>
<dbReference type="Proteomes" id="UP000031668">
    <property type="component" value="Unassembled WGS sequence"/>
</dbReference>
<name>A0A0C2IWP6_THEKT</name>
<proteinExistence type="predicted"/>
<dbReference type="EMBL" id="JWZT01005346">
    <property type="protein sequence ID" value="KII61302.1"/>
    <property type="molecule type" value="Genomic_DNA"/>
</dbReference>
<protein>
    <submittedName>
        <fullName evidence="1">Uncharacterized protein</fullName>
    </submittedName>
</protein>
<sequence length="370" mass="42109">MASRLNMNNLTKIKSFIIYDEFTSSTGTEFLTSISLLPQQKCMRKYHDHLHWYIDPDPAHLYLPMFIAVILLNLYTRDSLQQVSDAVSDIPMRGKKSVIVEYALKFYKCAVGQRIDICIWETSPDIISECSKFAVGTGPQTHQQKVEEMIREFLKQQGTASETNTHSSIYDAIGDKMIEHLKNSGTHYDFDSKTLGLIEPLLTTRQLTAHDRLKAICDFLRLRWTGKAILVLAESKIGINTECYKTINYLIKAKDTGDRLLVDSATTAAEEERKRFIMVYHNYMDYAKSDGDDKFPIRMELTVKKHWPDNDQTGQDISNTFSALRKHIEGSSDKSLDLSIGKILSIPIITTNIVSSTLANFDPFCYMAST</sequence>
<dbReference type="AlphaFoldDB" id="A0A0C2IWP6"/>
<evidence type="ECO:0000313" key="2">
    <source>
        <dbReference type="Proteomes" id="UP000031668"/>
    </source>
</evidence>
<accession>A0A0C2IWP6</accession>